<evidence type="ECO:0000313" key="7">
    <source>
        <dbReference type="Proteomes" id="UP000537862"/>
    </source>
</evidence>
<dbReference type="PANTHER" id="PTHR24567">
    <property type="entry name" value="CRP FAMILY TRANSCRIPTIONAL REGULATORY PROTEIN"/>
    <property type="match status" value="1"/>
</dbReference>
<evidence type="ECO:0000259" key="5">
    <source>
        <dbReference type="PROSITE" id="PS51063"/>
    </source>
</evidence>
<dbReference type="SMART" id="SM00419">
    <property type="entry name" value="HTH_CRP"/>
    <property type="match status" value="1"/>
</dbReference>
<dbReference type="InterPro" id="IPR012318">
    <property type="entry name" value="HTH_CRP"/>
</dbReference>
<evidence type="ECO:0000256" key="2">
    <source>
        <dbReference type="ARBA" id="ARBA00023125"/>
    </source>
</evidence>
<dbReference type="InterPro" id="IPR050397">
    <property type="entry name" value="Env_Response_Regulators"/>
</dbReference>
<dbReference type="SMART" id="SM00100">
    <property type="entry name" value="cNMP"/>
    <property type="match status" value="1"/>
</dbReference>
<dbReference type="InterPro" id="IPR036390">
    <property type="entry name" value="WH_DNA-bd_sf"/>
</dbReference>
<protein>
    <submittedName>
        <fullName evidence="6">Helix-turn-helix domain-containing protein</fullName>
    </submittedName>
</protein>
<dbReference type="SUPFAM" id="SSF51206">
    <property type="entry name" value="cAMP-binding domain-like"/>
    <property type="match status" value="1"/>
</dbReference>
<dbReference type="GO" id="GO:0003700">
    <property type="term" value="F:DNA-binding transcription factor activity"/>
    <property type="evidence" value="ECO:0007669"/>
    <property type="project" value="InterPro"/>
</dbReference>
<dbReference type="CDD" id="cd00092">
    <property type="entry name" value="HTH_CRP"/>
    <property type="match status" value="1"/>
</dbReference>
<feature type="domain" description="Cyclic nucleotide-binding" evidence="4">
    <location>
        <begin position="24"/>
        <end position="94"/>
    </location>
</feature>
<dbReference type="RefSeq" id="WP_171681105.1">
    <property type="nucleotide sequence ID" value="NZ_JABGBN010000009.1"/>
</dbReference>
<evidence type="ECO:0000256" key="3">
    <source>
        <dbReference type="ARBA" id="ARBA00023163"/>
    </source>
</evidence>
<sequence length="242" mass="27535">MIKRLLLNEESIHCANCMLGHICMPHGMGSEDIERLAELVKERIRIPKGEFLYRIGHKANAIYSIRTGTIKTHIENHNGHSQITGFFLPGEVFGLDSMATGQHLSHAVALEDTEVCVMHTDDLATLSQQLPPLQHQVNRLLTGEISRSHQQLLSLGALRSEQRLASFLLDMSERFTRLGYSSQEFRLRMSREEIGNYLGLTLETTSRLFSRFQKEGLIQTQQRTIKILDRSALFNLLKTEHA</sequence>
<dbReference type="InterPro" id="IPR014710">
    <property type="entry name" value="RmlC-like_jellyroll"/>
</dbReference>
<evidence type="ECO:0000259" key="4">
    <source>
        <dbReference type="PROSITE" id="PS50042"/>
    </source>
</evidence>
<dbReference type="PRINTS" id="PR00034">
    <property type="entry name" value="HTHCRP"/>
</dbReference>
<proteinExistence type="predicted"/>
<dbReference type="InterPro" id="IPR000595">
    <property type="entry name" value="cNMP-bd_dom"/>
</dbReference>
<evidence type="ECO:0000256" key="1">
    <source>
        <dbReference type="ARBA" id="ARBA00023015"/>
    </source>
</evidence>
<dbReference type="InterPro" id="IPR036388">
    <property type="entry name" value="WH-like_DNA-bd_sf"/>
</dbReference>
<organism evidence="6 7">
    <name type="scientific">Pelistega suis</name>
    <dbReference type="NCBI Taxonomy" id="1631957"/>
    <lineage>
        <taxon>Bacteria</taxon>
        <taxon>Pseudomonadati</taxon>
        <taxon>Pseudomonadota</taxon>
        <taxon>Betaproteobacteria</taxon>
        <taxon>Burkholderiales</taxon>
        <taxon>Alcaligenaceae</taxon>
        <taxon>Pelistega</taxon>
    </lineage>
</organism>
<keyword evidence="7" id="KW-1185">Reference proteome</keyword>
<dbReference type="PROSITE" id="PS00042">
    <property type="entry name" value="HTH_CRP_1"/>
    <property type="match status" value="1"/>
</dbReference>
<dbReference type="Gene3D" id="2.60.120.10">
    <property type="entry name" value="Jelly Rolls"/>
    <property type="match status" value="1"/>
</dbReference>
<dbReference type="InterPro" id="IPR018490">
    <property type="entry name" value="cNMP-bd_dom_sf"/>
</dbReference>
<reference evidence="6 7" key="1">
    <citation type="submission" date="2020-05" db="EMBL/GenBank/DDBJ databases">
        <authorList>
            <person name="Niu N."/>
        </authorList>
    </citation>
    <scope>NUCLEOTIDE SEQUENCE [LARGE SCALE GENOMIC DNA]</scope>
    <source>
        <strain evidence="6 7">3340-03</strain>
    </source>
</reference>
<comment type="caution">
    <text evidence="6">The sequence shown here is derived from an EMBL/GenBank/DDBJ whole genome shotgun (WGS) entry which is preliminary data.</text>
</comment>
<keyword evidence="2" id="KW-0238">DNA-binding</keyword>
<dbReference type="SUPFAM" id="SSF46785">
    <property type="entry name" value="Winged helix' DNA-binding domain"/>
    <property type="match status" value="1"/>
</dbReference>
<dbReference type="CDD" id="cd00038">
    <property type="entry name" value="CAP_ED"/>
    <property type="match status" value="1"/>
</dbReference>
<dbReference type="GO" id="GO:0003677">
    <property type="term" value="F:DNA binding"/>
    <property type="evidence" value="ECO:0007669"/>
    <property type="project" value="UniProtKB-KW"/>
</dbReference>
<dbReference type="Proteomes" id="UP000537862">
    <property type="component" value="Unassembled WGS sequence"/>
</dbReference>
<dbReference type="Pfam" id="PF13545">
    <property type="entry name" value="HTH_Crp_2"/>
    <property type="match status" value="1"/>
</dbReference>
<keyword evidence="3" id="KW-0804">Transcription</keyword>
<evidence type="ECO:0000313" key="6">
    <source>
        <dbReference type="EMBL" id="NOL52413.1"/>
    </source>
</evidence>
<dbReference type="AlphaFoldDB" id="A0A849P8U2"/>
<dbReference type="FunFam" id="1.10.10.10:FF:000028">
    <property type="entry name" value="Fumarate/nitrate reduction transcriptional regulator Fnr"/>
    <property type="match status" value="1"/>
</dbReference>
<keyword evidence="1" id="KW-0805">Transcription regulation</keyword>
<gene>
    <name evidence="6" type="ORF">HKX39_09580</name>
</gene>
<dbReference type="EMBL" id="JABGBN010000009">
    <property type="protein sequence ID" value="NOL52413.1"/>
    <property type="molecule type" value="Genomic_DNA"/>
</dbReference>
<dbReference type="PROSITE" id="PS50042">
    <property type="entry name" value="CNMP_BINDING_3"/>
    <property type="match status" value="1"/>
</dbReference>
<dbReference type="PANTHER" id="PTHR24567:SF75">
    <property type="entry name" value="FUMARATE AND NITRATE REDUCTION REGULATORY PROTEIN"/>
    <property type="match status" value="1"/>
</dbReference>
<dbReference type="GO" id="GO:0005829">
    <property type="term" value="C:cytosol"/>
    <property type="evidence" value="ECO:0007669"/>
    <property type="project" value="TreeGrafter"/>
</dbReference>
<dbReference type="InterPro" id="IPR018335">
    <property type="entry name" value="Tscrpt_reg_HTH_Crp-type_CS"/>
</dbReference>
<accession>A0A849P8U2</accession>
<name>A0A849P8U2_9BURK</name>
<dbReference type="PROSITE" id="PS51063">
    <property type="entry name" value="HTH_CRP_2"/>
    <property type="match status" value="1"/>
</dbReference>
<feature type="domain" description="HTH crp-type" evidence="5">
    <location>
        <begin position="158"/>
        <end position="231"/>
    </location>
</feature>
<dbReference type="Pfam" id="PF00027">
    <property type="entry name" value="cNMP_binding"/>
    <property type="match status" value="1"/>
</dbReference>
<dbReference type="Gene3D" id="1.10.10.10">
    <property type="entry name" value="Winged helix-like DNA-binding domain superfamily/Winged helix DNA-binding domain"/>
    <property type="match status" value="1"/>
</dbReference>